<reference evidence="6 7" key="1">
    <citation type="submission" date="2024-03" db="EMBL/GenBank/DDBJ databases">
        <title>Community enrichment and isolation of bacterial strains for fucoidan degradation.</title>
        <authorList>
            <person name="Sichert A."/>
        </authorList>
    </citation>
    <scope>NUCLEOTIDE SEQUENCE [LARGE SCALE GENOMIC DNA]</scope>
    <source>
        <strain evidence="6 7">AS76</strain>
    </source>
</reference>
<comment type="catalytic activity">
    <reaction evidence="2">
        <text>2 GTP = 3',3'-c-di-GMP + 2 diphosphate</text>
        <dbReference type="Rhea" id="RHEA:24898"/>
        <dbReference type="ChEBI" id="CHEBI:33019"/>
        <dbReference type="ChEBI" id="CHEBI:37565"/>
        <dbReference type="ChEBI" id="CHEBI:58805"/>
        <dbReference type="EC" id="2.7.7.65"/>
    </reaction>
</comment>
<dbReference type="Proteomes" id="UP001449225">
    <property type="component" value="Unassembled WGS sequence"/>
</dbReference>
<keyword evidence="4" id="KW-1133">Transmembrane helix</keyword>
<keyword evidence="4" id="KW-0812">Transmembrane</keyword>
<evidence type="ECO:0000313" key="6">
    <source>
        <dbReference type="EMBL" id="MEM5535174.1"/>
    </source>
</evidence>
<evidence type="ECO:0000256" key="3">
    <source>
        <dbReference type="SAM" id="MobiDB-lite"/>
    </source>
</evidence>
<dbReference type="RefSeq" id="WP_342853562.1">
    <property type="nucleotide sequence ID" value="NZ_JBBMRA010000001.1"/>
</dbReference>
<dbReference type="PANTHER" id="PTHR45138:SF9">
    <property type="entry name" value="DIGUANYLATE CYCLASE DGCM-RELATED"/>
    <property type="match status" value="1"/>
</dbReference>
<proteinExistence type="predicted"/>
<dbReference type="Pfam" id="PF00990">
    <property type="entry name" value="GGDEF"/>
    <property type="match status" value="1"/>
</dbReference>
<dbReference type="EMBL" id="JBBMRA010000001">
    <property type="protein sequence ID" value="MEM5535174.1"/>
    <property type="molecule type" value="Genomic_DNA"/>
</dbReference>
<evidence type="ECO:0000256" key="2">
    <source>
        <dbReference type="ARBA" id="ARBA00034247"/>
    </source>
</evidence>
<keyword evidence="6" id="KW-0808">Transferase</keyword>
<feature type="transmembrane region" description="Helical" evidence="4">
    <location>
        <begin position="29"/>
        <end position="49"/>
    </location>
</feature>
<feature type="transmembrane region" description="Helical" evidence="4">
    <location>
        <begin position="257"/>
        <end position="277"/>
    </location>
</feature>
<keyword evidence="6" id="KW-0548">Nucleotidyltransferase</keyword>
<gene>
    <name evidence="6" type="ORF">WNY58_02100</name>
</gene>
<feature type="domain" description="GGDEF" evidence="5">
    <location>
        <begin position="332"/>
        <end position="468"/>
    </location>
</feature>
<dbReference type="Gene3D" id="3.30.70.270">
    <property type="match status" value="1"/>
</dbReference>
<organism evidence="6 7">
    <name type="scientific">Neptuniibacter pectenicola</name>
    <dbReference type="NCBI Taxonomy" id="1806669"/>
    <lineage>
        <taxon>Bacteria</taxon>
        <taxon>Pseudomonadati</taxon>
        <taxon>Pseudomonadota</taxon>
        <taxon>Gammaproteobacteria</taxon>
        <taxon>Oceanospirillales</taxon>
        <taxon>Oceanospirillaceae</taxon>
        <taxon>Neptuniibacter</taxon>
    </lineage>
</organism>
<dbReference type="InterPro" id="IPR050469">
    <property type="entry name" value="Diguanylate_Cyclase"/>
</dbReference>
<name>A0ABU9TPK0_9GAMM</name>
<dbReference type="InterPro" id="IPR029787">
    <property type="entry name" value="Nucleotide_cyclase"/>
</dbReference>
<dbReference type="NCBIfam" id="TIGR00254">
    <property type="entry name" value="GGDEF"/>
    <property type="match status" value="1"/>
</dbReference>
<dbReference type="SUPFAM" id="SSF55073">
    <property type="entry name" value="Nucleotide cyclase"/>
    <property type="match status" value="1"/>
</dbReference>
<dbReference type="InterPro" id="IPR043128">
    <property type="entry name" value="Rev_trsase/Diguanyl_cyclase"/>
</dbReference>
<evidence type="ECO:0000313" key="7">
    <source>
        <dbReference type="Proteomes" id="UP001449225"/>
    </source>
</evidence>
<feature type="region of interest" description="Disordered" evidence="3">
    <location>
        <begin position="1"/>
        <end position="22"/>
    </location>
</feature>
<protein>
    <recommendedName>
        <fullName evidence="1">diguanylate cyclase</fullName>
        <ecNumber evidence="1">2.7.7.65</ecNumber>
    </recommendedName>
</protein>
<keyword evidence="7" id="KW-1185">Reference proteome</keyword>
<dbReference type="InterPro" id="IPR000160">
    <property type="entry name" value="GGDEF_dom"/>
</dbReference>
<dbReference type="CDD" id="cd01949">
    <property type="entry name" value="GGDEF"/>
    <property type="match status" value="1"/>
</dbReference>
<comment type="caution">
    <text evidence="6">The sequence shown here is derived from an EMBL/GenBank/DDBJ whole genome shotgun (WGS) entry which is preliminary data.</text>
</comment>
<evidence type="ECO:0000256" key="1">
    <source>
        <dbReference type="ARBA" id="ARBA00012528"/>
    </source>
</evidence>
<keyword evidence="4" id="KW-0472">Membrane</keyword>
<dbReference type="EC" id="2.7.7.65" evidence="1"/>
<accession>A0ABU9TPK0</accession>
<dbReference type="PANTHER" id="PTHR45138">
    <property type="entry name" value="REGULATORY COMPONENTS OF SENSORY TRANSDUCTION SYSTEM"/>
    <property type="match status" value="1"/>
</dbReference>
<dbReference type="GO" id="GO:0052621">
    <property type="term" value="F:diguanylate cyclase activity"/>
    <property type="evidence" value="ECO:0007669"/>
    <property type="project" value="UniProtKB-EC"/>
</dbReference>
<sequence length="479" mass="52758">MSVSDETPTLDKSSSESSTTPKGKKRIDVAVAFVLCGALFSLLIFLYMFKQERDTAIQGFHVQIAQDTARFEQRLAYSFYNVASLQAYLDLSPQMAGMDLSAVASRIVNPHQGVEALLWLPEGQLNPTQFSVAEGAVVTDSLDPAVVDIFNGESVTSQIVQLGERSVIVRASGAGAQRMLALLDLDNLIKTTLLNSVENELVVHLFTAAANEPVYSLGQGTVAEDSITDKTITLLDGSELTLSFAATESYLAGKMNYTSLFFLLTGLLLSFLLASYLKRLSQHLKRLKDEQDIMSEQMIDTSWNDPLTGLVNRTHFDEALDIECRRAVREFSPLSMILLRIDDFTQYSEHYGVDAADILVQRISETLKSCVSRPGDILARVDESQFGFILPSTNELVVQLAERCSLAVRTLALPNESEAKDLCVTVSLGVVTLQPTRLLTAERLFDTTMQQLEQAREAGGDQYNAYIENSTEPSLTYSV</sequence>
<evidence type="ECO:0000259" key="5">
    <source>
        <dbReference type="PROSITE" id="PS50887"/>
    </source>
</evidence>
<dbReference type="PROSITE" id="PS50887">
    <property type="entry name" value="GGDEF"/>
    <property type="match status" value="1"/>
</dbReference>
<dbReference type="SMART" id="SM00267">
    <property type="entry name" value="GGDEF"/>
    <property type="match status" value="1"/>
</dbReference>
<evidence type="ECO:0000256" key="4">
    <source>
        <dbReference type="SAM" id="Phobius"/>
    </source>
</evidence>
<feature type="compositionally biased region" description="Polar residues" evidence="3">
    <location>
        <begin position="1"/>
        <end position="21"/>
    </location>
</feature>